<proteinExistence type="predicted"/>
<protein>
    <recommendedName>
        <fullName evidence="3">Reverse transcriptase Ty1/copia-type domain-containing protein</fullName>
    </recommendedName>
</protein>
<evidence type="ECO:0000313" key="2">
    <source>
        <dbReference type="Proteomes" id="UP001153954"/>
    </source>
</evidence>
<dbReference type="AlphaFoldDB" id="A0AAU9V247"/>
<comment type="caution">
    <text evidence="1">The sequence shown here is derived from an EMBL/GenBank/DDBJ whole genome shotgun (WGS) entry which is preliminary data.</text>
</comment>
<reference evidence="1" key="1">
    <citation type="submission" date="2022-03" db="EMBL/GenBank/DDBJ databases">
        <authorList>
            <person name="Tunstrom K."/>
        </authorList>
    </citation>
    <scope>NUCLEOTIDE SEQUENCE</scope>
</reference>
<sequence length="112" mass="13295">MIPDNFQEAITCNESNKWMEVMNREMNSLEKYNTWTMVRKPDRNKKVIDVKWIYKKKSDGEYKARLVTAFQNGKVLSEVYLKQPVGYEDGTDNVYKLNKALYDLKRKSKSMV</sequence>
<keyword evidence="2" id="KW-1185">Reference proteome</keyword>
<accession>A0AAU9V247</accession>
<name>A0AAU9V247_EUPED</name>
<evidence type="ECO:0008006" key="3">
    <source>
        <dbReference type="Google" id="ProtNLM"/>
    </source>
</evidence>
<dbReference type="Proteomes" id="UP001153954">
    <property type="component" value="Unassembled WGS sequence"/>
</dbReference>
<gene>
    <name evidence="1" type="ORF">EEDITHA_LOCUS19652</name>
</gene>
<dbReference type="EMBL" id="CAKOGL010000028">
    <property type="protein sequence ID" value="CAH2105388.1"/>
    <property type="molecule type" value="Genomic_DNA"/>
</dbReference>
<evidence type="ECO:0000313" key="1">
    <source>
        <dbReference type="EMBL" id="CAH2105388.1"/>
    </source>
</evidence>
<organism evidence="1 2">
    <name type="scientific">Euphydryas editha</name>
    <name type="common">Edith's checkerspot</name>
    <dbReference type="NCBI Taxonomy" id="104508"/>
    <lineage>
        <taxon>Eukaryota</taxon>
        <taxon>Metazoa</taxon>
        <taxon>Ecdysozoa</taxon>
        <taxon>Arthropoda</taxon>
        <taxon>Hexapoda</taxon>
        <taxon>Insecta</taxon>
        <taxon>Pterygota</taxon>
        <taxon>Neoptera</taxon>
        <taxon>Endopterygota</taxon>
        <taxon>Lepidoptera</taxon>
        <taxon>Glossata</taxon>
        <taxon>Ditrysia</taxon>
        <taxon>Papilionoidea</taxon>
        <taxon>Nymphalidae</taxon>
        <taxon>Nymphalinae</taxon>
        <taxon>Euphydryas</taxon>
    </lineage>
</organism>